<evidence type="ECO:0000256" key="1">
    <source>
        <dbReference type="ARBA" id="ARBA00006141"/>
    </source>
</evidence>
<dbReference type="InterPro" id="IPR000308">
    <property type="entry name" value="14-3-3"/>
</dbReference>
<dbReference type="AlphaFoldDB" id="A0ABD1Y380"/>
<proteinExistence type="inferred from homology"/>
<dbReference type="Proteomes" id="UP001605036">
    <property type="component" value="Unassembled WGS sequence"/>
</dbReference>
<evidence type="ECO:0000259" key="3">
    <source>
        <dbReference type="SMART" id="SM00101"/>
    </source>
</evidence>
<dbReference type="SUPFAM" id="SSF48445">
    <property type="entry name" value="14-3-3 protein"/>
    <property type="match status" value="1"/>
</dbReference>
<dbReference type="InterPro" id="IPR036815">
    <property type="entry name" value="14-3-3_dom_sf"/>
</dbReference>
<protein>
    <recommendedName>
        <fullName evidence="3">14-3-3 domain-containing protein</fullName>
    </recommendedName>
</protein>
<dbReference type="EMBL" id="JBHFFA010000007">
    <property type="protein sequence ID" value="KAL2614203.1"/>
    <property type="molecule type" value="Genomic_DNA"/>
</dbReference>
<dbReference type="InterPro" id="IPR023410">
    <property type="entry name" value="14-3-3_domain"/>
</dbReference>
<comment type="caution">
    <text evidence="4">The sequence shown here is derived from an EMBL/GenBank/DDBJ whole genome shotgun (WGS) entry which is preliminary data.</text>
</comment>
<evidence type="ECO:0000313" key="4">
    <source>
        <dbReference type="EMBL" id="KAL2614203.1"/>
    </source>
</evidence>
<organism evidence="4 5">
    <name type="scientific">Riccia fluitans</name>
    <dbReference type="NCBI Taxonomy" id="41844"/>
    <lineage>
        <taxon>Eukaryota</taxon>
        <taxon>Viridiplantae</taxon>
        <taxon>Streptophyta</taxon>
        <taxon>Embryophyta</taxon>
        <taxon>Marchantiophyta</taxon>
        <taxon>Marchantiopsida</taxon>
        <taxon>Marchantiidae</taxon>
        <taxon>Marchantiales</taxon>
        <taxon>Ricciaceae</taxon>
        <taxon>Riccia</taxon>
    </lineage>
</organism>
<keyword evidence="5" id="KW-1185">Reference proteome</keyword>
<dbReference type="Pfam" id="PF00244">
    <property type="entry name" value="14-3-3"/>
    <property type="match status" value="1"/>
</dbReference>
<dbReference type="Gene3D" id="1.20.190.20">
    <property type="entry name" value="14-3-3 domain"/>
    <property type="match status" value="1"/>
</dbReference>
<feature type="domain" description="14-3-3" evidence="3">
    <location>
        <begin position="54"/>
        <end position="291"/>
    </location>
</feature>
<reference evidence="4 5" key="1">
    <citation type="submission" date="2024-09" db="EMBL/GenBank/DDBJ databases">
        <title>Chromosome-scale assembly of Riccia fluitans.</title>
        <authorList>
            <person name="Paukszto L."/>
            <person name="Sawicki J."/>
            <person name="Karawczyk K."/>
            <person name="Piernik-Szablinska J."/>
            <person name="Szczecinska M."/>
            <person name="Mazdziarz M."/>
        </authorList>
    </citation>
    <scope>NUCLEOTIDE SEQUENCE [LARGE SCALE GENOMIC DNA]</scope>
    <source>
        <strain evidence="4">Rf_01</strain>
        <tissue evidence="4">Aerial parts of the thallus</tissue>
    </source>
</reference>
<evidence type="ECO:0000313" key="5">
    <source>
        <dbReference type="Proteomes" id="UP001605036"/>
    </source>
</evidence>
<comment type="similarity">
    <text evidence="1">Belongs to the 14-3-3 family.</text>
</comment>
<evidence type="ECO:0000256" key="2">
    <source>
        <dbReference type="SAM" id="MobiDB-lite"/>
    </source>
</evidence>
<gene>
    <name evidence="4" type="ORF">R1flu_025895</name>
</gene>
<accession>A0ABD1Y380</accession>
<feature type="compositionally biased region" description="Low complexity" evidence="2">
    <location>
        <begin position="326"/>
        <end position="340"/>
    </location>
</feature>
<feature type="region of interest" description="Disordered" evidence="2">
    <location>
        <begin position="323"/>
        <end position="342"/>
    </location>
</feature>
<dbReference type="SMART" id="SM00101">
    <property type="entry name" value="14_3_3"/>
    <property type="match status" value="1"/>
</dbReference>
<sequence>MCTPLLLQFRMNRLENINCTLGQGSESELTNVGIAQPGSIWAADSPKAEAWRRRRGHVFMAKIAAEAQRYDDMVEEMKTVLGYTFAGELDREERKLVMDAYIGATRPRKMALRVLSSVTEKNVPMAKWGEDDHIDLIQEFRLKVEYEICSLCRSMMNLLDCHWTATDGGRELQAFYWRVKRDHDDLVTVYPDPRPVQVAAAKTSYSIPEQSEPSDPTALLELATEFPGLSLKDLGFLDKTSESENHKVEFEWGVETTSRRRSRFLPESSPRINLQYYPSDGTSDHDSVTYDIVTNEDHEYDDVYVKDEPLILLETPISISDVDFESSNTGENSNSNSKGGMTENLEDESFLFVHREPWLHWNLCRKGSIE</sequence>
<dbReference type="PANTHER" id="PTHR18860">
    <property type="entry name" value="14-3-3 PROTEIN"/>
    <property type="match status" value="1"/>
</dbReference>
<name>A0ABD1Y380_9MARC</name>